<accession>A0A643CEJ1</accession>
<organism evidence="1 2">
    <name type="scientific">Balaenoptera physalus</name>
    <name type="common">Fin whale</name>
    <name type="synonym">Balaena physalus</name>
    <dbReference type="NCBI Taxonomy" id="9770"/>
    <lineage>
        <taxon>Eukaryota</taxon>
        <taxon>Metazoa</taxon>
        <taxon>Chordata</taxon>
        <taxon>Craniata</taxon>
        <taxon>Vertebrata</taxon>
        <taxon>Euteleostomi</taxon>
        <taxon>Mammalia</taxon>
        <taxon>Eutheria</taxon>
        <taxon>Laurasiatheria</taxon>
        <taxon>Artiodactyla</taxon>
        <taxon>Whippomorpha</taxon>
        <taxon>Cetacea</taxon>
        <taxon>Mysticeti</taxon>
        <taxon>Balaenopteridae</taxon>
        <taxon>Balaenoptera</taxon>
    </lineage>
</organism>
<evidence type="ECO:0000313" key="2">
    <source>
        <dbReference type="Proteomes" id="UP000437017"/>
    </source>
</evidence>
<gene>
    <name evidence="1" type="ORF">E2I00_013880</name>
</gene>
<name>A0A643CEJ1_BALPH</name>
<keyword evidence="2" id="KW-1185">Reference proteome</keyword>
<dbReference type="Proteomes" id="UP000437017">
    <property type="component" value="Unassembled WGS sequence"/>
</dbReference>
<dbReference type="AlphaFoldDB" id="A0A643CEJ1"/>
<comment type="caution">
    <text evidence="1">The sequence shown here is derived from an EMBL/GenBank/DDBJ whole genome shotgun (WGS) entry which is preliminary data.</text>
</comment>
<reference evidence="1 2" key="1">
    <citation type="journal article" date="2019" name="PLoS ONE">
        <title>Genomic analyses reveal an absence of contemporary introgressive admixture between fin whales and blue whales, despite known hybrids.</title>
        <authorList>
            <person name="Westbury M.V."/>
            <person name="Petersen B."/>
            <person name="Lorenzen E.D."/>
        </authorList>
    </citation>
    <scope>NUCLEOTIDE SEQUENCE [LARGE SCALE GENOMIC DNA]</scope>
    <source>
        <strain evidence="1">FinWhale-01</strain>
    </source>
</reference>
<dbReference type="InterPro" id="IPR027417">
    <property type="entry name" value="P-loop_NTPase"/>
</dbReference>
<protein>
    <submittedName>
        <fullName evidence="1">Uncharacterized protein</fullName>
    </submittedName>
</protein>
<dbReference type="Gene3D" id="3.40.50.300">
    <property type="entry name" value="P-loop containing nucleotide triphosphate hydrolases"/>
    <property type="match status" value="1"/>
</dbReference>
<dbReference type="EMBL" id="SGJD01001725">
    <property type="protein sequence ID" value="KAB0398633.1"/>
    <property type="molecule type" value="Genomic_DNA"/>
</dbReference>
<proteinExistence type="predicted"/>
<evidence type="ECO:0000313" key="1">
    <source>
        <dbReference type="EMBL" id="KAB0398633.1"/>
    </source>
</evidence>
<sequence>MWDIGGEEALRSSWNTYYSSAEYSEQGDTFIEEKAHHSQLAFAGQFIILVIDSMDRDQLLTALLYEMLPS</sequence>